<gene>
    <name evidence="3" type="ORF">BO80DRAFT_428293</name>
</gene>
<reference evidence="3 4" key="1">
    <citation type="submission" date="2018-02" db="EMBL/GenBank/DDBJ databases">
        <title>The genomes of Aspergillus section Nigri reveals drivers in fungal speciation.</title>
        <authorList>
            <consortium name="DOE Joint Genome Institute"/>
            <person name="Vesth T.C."/>
            <person name="Nybo J."/>
            <person name="Theobald S."/>
            <person name="Brandl J."/>
            <person name="Frisvad J.C."/>
            <person name="Nielsen K.F."/>
            <person name="Lyhne E.K."/>
            <person name="Kogle M.E."/>
            <person name="Kuo A."/>
            <person name="Riley R."/>
            <person name="Clum A."/>
            <person name="Nolan M."/>
            <person name="Lipzen A."/>
            <person name="Salamov A."/>
            <person name="Henrissat B."/>
            <person name="Wiebenga A."/>
            <person name="De vries R.P."/>
            <person name="Grigoriev I.V."/>
            <person name="Mortensen U.H."/>
            <person name="Andersen M.R."/>
            <person name="Baker S.E."/>
        </authorList>
    </citation>
    <scope>NUCLEOTIDE SEQUENCE [LARGE SCALE GENOMIC DNA]</scope>
    <source>
        <strain evidence="3 4">CBS 121593</strain>
    </source>
</reference>
<proteinExistence type="predicted"/>
<dbReference type="EMBL" id="KZ824463">
    <property type="protein sequence ID" value="RAK97451.1"/>
    <property type="molecule type" value="Genomic_DNA"/>
</dbReference>
<keyword evidence="4" id="KW-1185">Reference proteome</keyword>
<feature type="transmembrane region" description="Helical" evidence="2">
    <location>
        <begin position="48"/>
        <end position="66"/>
    </location>
</feature>
<protein>
    <submittedName>
        <fullName evidence="3">Pkr1-domain-containing protein</fullName>
    </submittedName>
</protein>
<organism evidence="3 4">
    <name type="scientific">Aspergillus ibericus CBS 121593</name>
    <dbReference type="NCBI Taxonomy" id="1448316"/>
    <lineage>
        <taxon>Eukaryota</taxon>
        <taxon>Fungi</taxon>
        <taxon>Dikarya</taxon>
        <taxon>Ascomycota</taxon>
        <taxon>Pezizomycotina</taxon>
        <taxon>Eurotiomycetes</taxon>
        <taxon>Eurotiomycetidae</taxon>
        <taxon>Eurotiales</taxon>
        <taxon>Aspergillaceae</taxon>
        <taxon>Aspergillus</taxon>
        <taxon>Aspergillus subgen. Circumdati</taxon>
    </lineage>
</organism>
<dbReference type="GeneID" id="37225086"/>
<name>A0A395GPK5_9EURO</name>
<dbReference type="PANTHER" id="PTHR28251">
    <property type="entry name" value="V-TYPE ATPASE ASSEMBLY FACTOR PKR1"/>
    <property type="match status" value="1"/>
</dbReference>
<evidence type="ECO:0000256" key="1">
    <source>
        <dbReference type="SAM" id="MobiDB-lite"/>
    </source>
</evidence>
<dbReference type="Proteomes" id="UP000249402">
    <property type="component" value="Unassembled WGS sequence"/>
</dbReference>
<dbReference type="OrthoDB" id="9626941at2759"/>
<dbReference type="GO" id="GO:0070072">
    <property type="term" value="P:vacuolar proton-transporting V-type ATPase complex assembly"/>
    <property type="evidence" value="ECO:0007669"/>
    <property type="project" value="InterPro"/>
</dbReference>
<accession>A0A395GPK5</accession>
<evidence type="ECO:0000313" key="4">
    <source>
        <dbReference type="Proteomes" id="UP000249402"/>
    </source>
</evidence>
<keyword evidence="2" id="KW-0812">Transmembrane</keyword>
<dbReference type="GO" id="GO:0005789">
    <property type="term" value="C:endoplasmic reticulum membrane"/>
    <property type="evidence" value="ECO:0007669"/>
    <property type="project" value="TreeGrafter"/>
</dbReference>
<feature type="transmembrane region" description="Helical" evidence="2">
    <location>
        <begin position="20"/>
        <end position="41"/>
    </location>
</feature>
<dbReference type="RefSeq" id="XP_025571779.1">
    <property type="nucleotide sequence ID" value="XM_025720221.1"/>
</dbReference>
<feature type="compositionally biased region" description="Polar residues" evidence="1">
    <location>
        <begin position="152"/>
        <end position="162"/>
    </location>
</feature>
<dbReference type="PANTHER" id="PTHR28251:SF1">
    <property type="entry name" value="V-TYPE ATPASE ASSEMBLY FACTOR PKR1"/>
    <property type="match status" value="1"/>
</dbReference>
<feature type="compositionally biased region" description="Low complexity" evidence="1">
    <location>
        <begin position="120"/>
        <end position="134"/>
    </location>
</feature>
<keyword evidence="2" id="KW-1133">Transmembrane helix</keyword>
<evidence type="ECO:0000313" key="3">
    <source>
        <dbReference type="EMBL" id="RAK97451.1"/>
    </source>
</evidence>
<dbReference type="VEuPathDB" id="FungiDB:BO80DRAFT_428293"/>
<dbReference type="AlphaFoldDB" id="A0A395GPK5"/>
<feature type="region of interest" description="Disordered" evidence="1">
    <location>
        <begin position="75"/>
        <end position="174"/>
    </location>
</feature>
<dbReference type="Pfam" id="PF08636">
    <property type="entry name" value="Pkr1"/>
    <property type="match status" value="1"/>
</dbReference>
<evidence type="ECO:0000256" key="2">
    <source>
        <dbReference type="SAM" id="Phobius"/>
    </source>
</evidence>
<dbReference type="STRING" id="1448316.A0A395GPK5"/>
<keyword evidence="2" id="KW-0472">Membrane</keyword>
<feature type="compositionally biased region" description="Basic and acidic residues" evidence="1">
    <location>
        <begin position="164"/>
        <end position="174"/>
    </location>
</feature>
<sequence length="174" mass="18742">MGSFMEDLWSSIFTPGPTPTLLIATNVTFAALQALLFALLVATYSIHFVVLSVLSGALWWSINWFAQELRRVQAEEVEKKQLSEEPAESQSLDGNRKTPGALDSAESDTETESLPERKGAAVTAAAPRSIAASATLQPPEEHGGVRKRLSVSGDSSGYQSTDSEWEKVDDGKAT</sequence>
<dbReference type="InterPro" id="IPR013945">
    <property type="entry name" value="Pkr1"/>
</dbReference>